<feature type="compositionally biased region" description="Polar residues" evidence="1">
    <location>
        <begin position="125"/>
        <end position="136"/>
    </location>
</feature>
<feature type="compositionally biased region" description="Polar residues" evidence="1">
    <location>
        <begin position="109"/>
        <end position="118"/>
    </location>
</feature>
<evidence type="ECO:0000256" key="1">
    <source>
        <dbReference type="SAM" id="MobiDB-lite"/>
    </source>
</evidence>
<organism evidence="2 3">
    <name type="scientific">Trypanosoma cruzi</name>
    <dbReference type="NCBI Taxonomy" id="5693"/>
    <lineage>
        <taxon>Eukaryota</taxon>
        <taxon>Discoba</taxon>
        <taxon>Euglenozoa</taxon>
        <taxon>Kinetoplastea</taxon>
        <taxon>Metakinetoplastina</taxon>
        <taxon>Trypanosomatida</taxon>
        <taxon>Trypanosomatidae</taxon>
        <taxon>Trypanosoma</taxon>
        <taxon>Schizotrypanum</taxon>
    </lineage>
</organism>
<dbReference type="VEuPathDB" id="TriTrypDB:ECC02_012857"/>
<sequence>MTAVIIIIASSRRHPHTELQQQHESAGNCTVHTTRSRTVTIVIIAVIINRSGVAGVSEPIREPEGKGMEQEGEGRSAADTARERADNMRRGQQAQPHSSHTTRRHPRNEGTQRQQPPTMQEEKTSTTISPSSSLQPHGNGKNPAATTPATRSEHPPHQPHAQANPHPSMTRHQNFQPSRPQWDTEPNSTQSHAVHHTRRKRDSGCALPLLPSPHSHGRRQQPPHATASMHYKRSIQIHCNVHLVCVVVCACRNTKQRSRKEGAEYVERRTTKNVQQRRMAEATRRPLKLMTALQPKQWQFTQDLFKTGRTSPFVLYKPHHTK</sequence>
<accession>A0A7J6XJ30</accession>
<evidence type="ECO:0000313" key="2">
    <source>
        <dbReference type="EMBL" id="KAF5214529.1"/>
    </source>
</evidence>
<feature type="compositionally biased region" description="Basic and acidic residues" evidence="1">
    <location>
        <begin position="59"/>
        <end position="89"/>
    </location>
</feature>
<evidence type="ECO:0000313" key="3">
    <source>
        <dbReference type="Proteomes" id="UP000583944"/>
    </source>
</evidence>
<proteinExistence type="predicted"/>
<feature type="compositionally biased region" description="Polar residues" evidence="1">
    <location>
        <begin position="90"/>
        <end position="99"/>
    </location>
</feature>
<gene>
    <name evidence="2" type="ORF">ECC02_012857</name>
</gene>
<dbReference type="AlphaFoldDB" id="A0A7J6XJ30"/>
<reference evidence="2 3" key="1">
    <citation type="journal article" date="2019" name="Genome Biol. Evol.">
        <title>Nanopore Sequencing Significantly Improves Genome Assembly of the Protozoan Parasite Trypanosoma cruzi.</title>
        <authorList>
            <person name="Diaz-Viraque F."/>
            <person name="Pita S."/>
            <person name="Greif G."/>
            <person name="de Souza R.C.M."/>
            <person name="Iraola G."/>
            <person name="Robello C."/>
        </authorList>
    </citation>
    <scope>NUCLEOTIDE SEQUENCE [LARGE SCALE GENOMIC DNA]</scope>
    <source>
        <strain evidence="2 3">Berenice</strain>
    </source>
</reference>
<feature type="region of interest" description="Disordered" evidence="1">
    <location>
        <begin position="57"/>
        <end position="229"/>
    </location>
</feature>
<protein>
    <submittedName>
        <fullName evidence="2">Uncharacterized protein</fullName>
    </submittedName>
</protein>
<name>A0A7J6XJ30_TRYCR</name>
<comment type="caution">
    <text evidence="2">The sequence shown here is derived from an EMBL/GenBank/DDBJ whole genome shotgun (WGS) entry which is preliminary data.</text>
</comment>
<dbReference type="EMBL" id="JABDHM010000481">
    <property type="protein sequence ID" value="KAF5214529.1"/>
    <property type="molecule type" value="Genomic_DNA"/>
</dbReference>
<feature type="compositionally biased region" description="Polar residues" evidence="1">
    <location>
        <begin position="170"/>
        <end position="192"/>
    </location>
</feature>
<dbReference type="Proteomes" id="UP000583944">
    <property type="component" value="Unassembled WGS sequence"/>
</dbReference>